<protein>
    <submittedName>
        <fullName evidence="1">Uncharacterized protein</fullName>
    </submittedName>
</protein>
<name>A0A8H5QRB8_9HYPO</name>
<reference evidence="1 2" key="1">
    <citation type="submission" date="2020-05" db="EMBL/GenBank/DDBJ databases">
        <title>Identification and distribution of gene clusters putatively required for synthesis of sphingolipid metabolism inhibitors in phylogenetically diverse species of the filamentous fungus Fusarium.</title>
        <authorList>
            <person name="Kim H.-S."/>
            <person name="Busman M."/>
            <person name="Brown D.W."/>
            <person name="Divon H."/>
            <person name="Uhlig S."/>
            <person name="Proctor R.H."/>
        </authorList>
    </citation>
    <scope>NUCLEOTIDE SEQUENCE [LARGE SCALE GENOMIC DNA]</scope>
    <source>
        <strain evidence="1 2">NRRL 66243</strain>
    </source>
</reference>
<evidence type="ECO:0000313" key="2">
    <source>
        <dbReference type="Proteomes" id="UP000530670"/>
    </source>
</evidence>
<dbReference type="RefSeq" id="XP_037200926.1">
    <property type="nucleotide sequence ID" value="XM_037345053.1"/>
</dbReference>
<comment type="caution">
    <text evidence="1">The sequence shown here is derived from an EMBL/GenBank/DDBJ whole genome shotgun (WGS) entry which is preliminary data.</text>
</comment>
<dbReference type="Proteomes" id="UP000530670">
    <property type="component" value="Unassembled WGS sequence"/>
</dbReference>
<dbReference type="OrthoDB" id="5085548at2759"/>
<proteinExistence type="predicted"/>
<dbReference type="EMBL" id="JAAQRI010000313">
    <property type="protein sequence ID" value="KAF5619162.1"/>
    <property type="molecule type" value="Genomic_DNA"/>
</dbReference>
<dbReference type="GeneID" id="59297323"/>
<gene>
    <name evidence="1" type="ORF">FTJAE_12045</name>
</gene>
<organism evidence="1 2">
    <name type="scientific">Fusarium tjaetaba</name>
    <dbReference type="NCBI Taxonomy" id="1567544"/>
    <lineage>
        <taxon>Eukaryota</taxon>
        <taxon>Fungi</taxon>
        <taxon>Dikarya</taxon>
        <taxon>Ascomycota</taxon>
        <taxon>Pezizomycotina</taxon>
        <taxon>Sordariomycetes</taxon>
        <taxon>Hypocreomycetidae</taxon>
        <taxon>Hypocreales</taxon>
        <taxon>Nectriaceae</taxon>
        <taxon>Fusarium</taxon>
        <taxon>Fusarium fujikuroi species complex</taxon>
    </lineage>
</organism>
<dbReference type="AlphaFoldDB" id="A0A8H5QRB8"/>
<keyword evidence="2" id="KW-1185">Reference proteome</keyword>
<accession>A0A8H5QRB8</accession>
<sequence>MNANQVPRLLSSDCIIKHMALAYHNEPDVLALRMTPPSGPWGCPGWYVSTNLDAGTKGSYEFVVIDRVVYNYPILSDATDENPRSGGPIRDKLALEACRELNSAGYEILAWQPYCDELTPFMDQEGNTLPIEGRPIITNWPELGVTRMREQNLQLKSKAIQREAEDIQDKLWDSRRSINVLQALSSTDTKQEFLGNNVRENVKELSSLHKEVKDLEAANNSGNKDPRMAELLEGLLNKLALSAERRRAEYAKEQTTVEEKKKAFANALSHEEKVQKRYDEECAGYGRSRRLVEIASDLKDADNTVNAEIARWRAQFWMDAAKQNLLK</sequence>
<evidence type="ECO:0000313" key="1">
    <source>
        <dbReference type="EMBL" id="KAF5619162.1"/>
    </source>
</evidence>